<feature type="transmembrane region" description="Helical" evidence="1">
    <location>
        <begin position="7"/>
        <end position="30"/>
    </location>
</feature>
<feature type="transmembrane region" description="Helical" evidence="1">
    <location>
        <begin position="199"/>
        <end position="219"/>
    </location>
</feature>
<name>A0A9W9YQE9_9CNID</name>
<keyword evidence="1" id="KW-0812">Transmembrane</keyword>
<keyword evidence="1" id="KW-0472">Membrane</keyword>
<comment type="caution">
    <text evidence="2">The sequence shown here is derived from an EMBL/GenBank/DDBJ whole genome shotgun (WGS) entry which is preliminary data.</text>
</comment>
<dbReference type="OrthoDB" id="5586934at2759"/>
<feature type="transmembrane region" description="Helical" evidence="1">
    <location>
        <begin position="61"/>
        <end position="81"/>
    </location>
</feature>
<feature type="transmembrane region" description="Helical" evidence="1">
    <location>
        <begin position="121"/>
        <end position="140"/>
    </location>
</feature>
<keyword evidence="3" id="KW-1185">Reference proteome</keyword>
<evidence type="ECO:0000256" key="1">
    <source>
        <dbReference type="SAM" id="Phobius"/>
    </source>
</evidence>
<gene>
    <name evidence="2" type="ORF">OS493_015566</name>
</gene>
<evidence type="ECO:0000313" key="3">
    <source>
        <dbReference type="Proteomes" id="UP001163046"/>
    </source>
</evidence>
<dbReference type="Proteomes" id="UP001163046">
    <property type="component" value="Unassembled WGS sequence"/>
</dbReference>
<feature type="transmembrane region" description="Helical" evidence="1">
    <location>
        <begin position="257"/>
        <end position="279"/>
    </location>
</feature>
<feature type="transmembrane region" description="Helical" evidence="1">
    <location>
        <begin position="93"/>
        <end position="115"/>
    </location>
</feature>
<proteinExistence type="predicted"/>
<protein>
    <submittedName>
        <fullName evidence="2">Uncharacterized protein</fullName>
    </submittedName>
</protein>
<feature type="transmembrane region" description="Helical" evidence="1">
    <location>
        <begin position="226"/>
        <end position="245"/>
    </location>
</feature>
<dbReference type="PANTHER" id="PTHR33802">
    <property type="entry name" value="SI:CH211-161H7.5-RELATED"/>
    <property type="match status" value="1"/>
</dbReference>
<feature type="transmembrane region" description="Helical" evidence="1">
    <location>
        <begin position="170"/>
        <end position="193"/>
    </location>
</feature>
<keyword evidence="1" id="KW-1133">Transmembrane helix</keyword>
<evidence type="ECO:0000313" key="2">
    <source>
        <dbReference type="EMBL" id="KAJ7360465.1"/>
    </source>
</evidence>
<dbReference type="AlphaFoldDB" id="A0A9W9YQE9"/>
<dbReference type="EMBL" id="MU827309">
    <property type="protein sequence ID" value="KAJ7360465.1"/>
    <property type="molecule type" value="Genomic_DNA"/>
</dbReference>
<dbReference type="PANTHER" id="PTHR33802:SF1">
    <property type="entry name" value="XK-RELATED PROTEIN"/>
    <property type="match status" value="1"/>
</dbReference>
<accession>A0A9W9YQE9</accession>
<organism evidence="2 3">
    <name type="scientific">Desmophyllum pertusum</name>
    <dbReference type="NCBI Taxonomy" id="174260"/>
    <lineage>
        <taxon>Eukaryota</taxon>
        <taxon>Metazoa</taxon>
        <taxon>Cnidaria</taxon>
        <taxon>Anthozoa</taxon>
        <taxon>Hexacorallia</taxon>
        <taxon>Scleractinia</taxon>
        <taxon>Caryophylliina</taxon>
        <taxon>Caryophylliidae</taxon>
        <taxon>Desmophyllum</taxon>
    </lineage>
</organism>
<sequence length="299" mass="33415">MAEGNQAFKIAATTINVIVYAVLLLFNYYASKPNEGPFRHLFGNATTGEVSDKFYIEITPAGWAFAIWGLIYAWQTAWIIYSLTLLCRKNTLVVVSPVLLVVYALSSAVNISWLILWSRELLQASSVVLFAISFLLYGTLAKSYMTVNIETKAVPKRDFILTQVLVNNGIALYATWCTIASLINLTMALAYFHGVDQDIACTISLSILAVEIVVWFSLENTILDKYVRYTLSIYPVVIWALSASINKNWNPAKRNSVISVVLLAVACTLLVARVIIVVWREMKQKSRVVNNTSMLLHNS</sequence>
<reference evidence="2" key="1">
    <citation type="submission" date="2023-01" db="EMBL/GenBank/DDBJ databases">
        <title>Genome assembly of the deep-sea coral Lophelia pertusa.</title>
        <authorList>
            <person name="Herrera S."/>
            <person name="Cordes E."/>
        </authorList>
    </citation>
    <scope>NUCLEOTIDE SEQUENCE</scope>
    <source>
        <strain evidence="2">USNM1676648</strain>
        <tissue evidence="2">Polyp</tissue>
    </source>
</reference>